<dbReference type="InterPro" id="IPR006665">
    <property type="entry name" value="OmpA-like"/>
</dbReference>
<dbReference type="SUPFAM" id="SSF103647">
    <property type="entry name" value="TSP type-3 repeat"/>
    <property type="match status" value="1"/>
</dbReference>
<evidence type="ECO:0000256" key="5">
    <source>
        <dbReference type="PROSITE-ProRule" id="PRU00473"/>
    </source>
</evidence>
<keyword evidence="2" id="KW-0732">Signal</keyword>
<name>A0A172TU64_9BACT</name>
<dbReference type="KEGG" id="fla:SY85_07015"/>
<dbReference type="InterPro" id="IPR006664">
    <property type="entry name" value="OMP_bac"/>
</dbReference>
<dbReference type="EMBL" id="CP011390">
    <property type="protein sequence ID" value="ANE50287.1"/>
    <property type="molecule type" value="Genomic_DNA"/>
</dbReference>
<dbReference type="Gene3D" id="3.30.1330.60">
    <property type="entry name" value="OmpA-like domain"/>
    <property type="match status" value="1"/>
</dbReference>
<dbReference type="SUPFAM" id="SSF103088">
    <property type="entry name" value="OmpA-like"/>
    <property type="match status" value="1"/>
</dbReference>
<gene>
    <name evidence="8" type="ORF">SY85_07015</name>
</gene>
<dbReference type="GO" id="GO:0005509">
    <property type="term" value="F:calcium ion binding"/>
    <property type="evidence" value="ECO:0007669"/>
    <property type="project" value="InterPro"/>
</dbReference>
<dbReference type="GO" id="GO:0007155">
    <property type="term" value="P:cell adhesion"/>
    <property type="evidence" value="ECO:0007669"/>
    <property type="project" value="InterPro"/>
</dbReference>
<comment type="subcellular location">
    <subcellularLocation>
        <location evidence="1">Cell outer membrane</location>
    </subcellularLocation>
</comment>
<dbReference type="InterPro" id="IPR003367">
    <property type="entry name" value="Thrombospondin_3-like_rpt"/>
</dbReference>
<dbReference type="STRING" id="1492898.SY85_07015"/>
<dbReference type="Proteomes" id="UP000077177">
    <property type="component" value="Chromosome"/>
</dbReference>
<keyword evidence="9" id="KW-1185">Reference proteome</keyword>
<dbReference type="InterPro" id="IPR036737">
    <property type="entry name" value="OmpA-like_sf"/>
</dbReference>
<evidence type="ECO:0000256" key="4">
    <source>
        <dbReference type="ARBA" id="ARBA00023237"/>
    </source>
</evidence>
<dbReference type="Pfam" id="PF00691">
    <property type="entry name" value="OmpA"/>
    <property type="match status" value="1"/>
</dbReference>
<dbReference type="PRINTS" id="PR01021">
    <property type="entry name" value="OMPADOMAIN"/>
</dbReference>
<evidence type="ECO:0000256" key="6">
    <source>
        <dbReference type="SAM" id="MobiDB-lite"/>
    </source>
</evidence>
<dbReference type="OrthoDB" id="9805336at2"/>
<dbReference type="CDD" id="cd07185">
    <property type="entry name" value="OmpA_C-like"/>
    <property type="match status" value="1"/>
</dbReference>
<keyword evidence="4" id="KW-0998">Cell outer membrane</keyword>
<feature type="region of interest" description="Disordered" evidence="6">
    <location>
        <begin position="469"/>
        <end position="489"/>
    </location>
</feature>
<feature type="compositionally biased region" description="Pro residues" evidence="6">
    <location>
        <begin position="479"/>
        <end position="489"/>
    </location>
</feature>
<dbReference type="RefSeq" id="WP_066402880.1">
    <property type="nucleotide sequence ID" value="NZ_CP011390.1"/>
</dbReference>
<dbReference type="GO" id="GO:0009279">
    <property type="term" value="C:cell outer membrane"/>
    <property type="evidence" value="ECO:0007669"/>
    <property type="project" value="UniProtKB-SubCell"/>
</dbReference>
<accession>A0A172TU64</accession>
<feature type="domain" description="OmpA-like" evidence="7">
    <location>
        <begin position="585"/>
        <end position="701"/>
    </location>
</feature>
<dbReference type="InterPro" id="IPR050330">
    <property type="entry name" value="Bact_OuterMem_StrucFunc"/>
</dbReference>
<evidence type="ECO:0000313" key="9">
    <source>
        <dbReference type="Proteomes" id="UP000077177"/>
    </source>
</evidence>
<dbReference type="AlphaFoldDB" id="A0A172TU64"/>
<dbReference type="Gene3D" id="4.10.1080.10">
    <property type="entry name" value="TSP type-3 repeat"/>
    <property type="match status" value="1"/>
</dbReference>
<dbReference type="InterPro" id="IPR028974">
    <property type="entry name" value="TSP_type-3_rpt"/>
</dbReference>
<evidence type="ECO:0000256" key="1">
    <source>
        <dbReference type="ARBA" id="ARBA00004442"/>
    </source>
</evidence>
<organism evidence="8 9">
    <name type="scientific">Flavisolibacter tropicus</name>
    <dbReference type="NCBI Taxonomy" id="1492898"/>
    <lineage>
        <taxon>Bacteria</taxon>
        <taxon>Pseudomonadati</taxon>
        <taxon>Bacteroidota</taxon>
        <taxon>Chitinophagia</taxon>
        <taxon>Chitinophagales</taxon>
        <taxon>Chitinophagaceae</taxon>
        <taxon>Flavisolibacter</taxon>
    </lineage>
</organism>
<dbReference type="PANTHER" id="PTHR30329:SF21">
    <property type="entry name" value="LIPOPROTEIN YIAD-RELATED"/>
    <property type="match status" value="1"/>
</dbReference>
<dbReference type="Pfam" id="PF02412">
    <property type="entry name" value="TSP_3"/>
    <property type="match status" value="2"/>
</dbReference>
<dbReference type="PANTHER" id="PTHR30329">
    <property type="entry name" value="STATOR ELEMENT OF FLAGELLAR MOTOR COMPLEX"/>
    <property type="match status" value="1"/>
</dbReference>
<reference evidence="9" key="1">
    <citation type="submission" date="2015-01" db="EMBL/GenBank/DDBJ databases">
        <title>Flavisolibacter sp./LCS9/ whole genome sequencing.</title>
        <authorList>
            <person name="Kim M.K."/>
            <person name="Srinivasan S."/>
            <person name="Lee J.-J."/>
        </authorList>
    </citation>
    <scope>NUCLEOTIDE SEQUENCE [LARGE SCALE GENOMIC DNA]</scope>
    <source>
        <strain evidence="9">LCS9</strain>
    </source>
</reference>
<evidence type="ECO:0000313" key="8">
    <source>
        <dbReference type="EMBL" id="ANE50287.1"/>
    </source>
</evidence>
<protein>
    <recommendedName>
        <fullName evidence="7">OmpA-like domain-containing protein</fullName>
    </recommendedName>
</protein>
<reference evidence="8 9" key="2">
    <citation type="journal article" date="2016" name="Int. J. Syst. Evol. Microbiol.">
        <title>Flavisolibacter tropicus sp. nov., isolated from tropical soil.</title>
        <authorList>
            <person name="Lee J.J."/>
            <person name="Kang M.S."/>
            <person name="Kim G.S."/>
            <person name="Lee C.S."/>
            <person name="Lim S."/>
            <person name="Lee J."/>
            <person name="Roh S.H."/>
            <person name="Kang H."/>
            <person name="Ha J.M."/>
            <person name="Bae S."/>
            <person name="Jung H.Y."/>
            <person name="Kim M.K."/>
        </authorList>
    </citation>
    <scope>NUCLEOTIDE SEQUENCE [LARGE SCALE GENOMIC DNA]</scope>
    <source>
        <strain evidence="8 9">LCS9</strain>
    </source>
</reference>
<evidence type="ECO:0000256" key="3">
    <source>
        <dbReference type="ARBA" id="ARBA00023136"/>
    </source>
</evidence>
<evidence type="ECO:0000259" key="7">
    <source>
        <dbReference type="PROSITE" id="PS51123"/>
    </source>
</evidence>
<evidence type="ECO:0000256" key="2">
    <source>
        <dbReference type="ARBA" id="ARBA00022729"/>
    </source>
</evidence>
<proteinExistence type="predicted"/>
<keyword evidence="3 5" id="KW-0472">Membrane</keyword>
<sequence length="701" mass="77562">MRKNLIPYLALSASLLLMRKENLIAQDLIGYNYNNYIGVNGVTSNPASIAASRYKFHFNLVTANGYGGTNAYIINKGNSSFFNFDQWKERRNTVNEKKNGWANIDILGPSFLLNLNKKNALAVTTRLRTMANMYNLSNGAISLFEEPTSDLFGKTFNEKNVKVNAHAFADLGLSYAKVIKDHGKHFLKGGATLKYIQGFSAGTIRMDNLDINIKDANTLNQANGNGSIMYAKSLDRWMEGDDFKTSQLSMRNGTFGLDLGAVYEIRNGTFKPNENKFKSQFRTIPYNFRFSFAVTDFTVAPIKYKAGAQSAKYKLTAANVNIEEFEGKGTDNMEEYLKYLQSENLLTKTAATEDVKMFLPTSLRGNIDWHVAKHFFVNADALVSVHGANTKKNGTNYISTLSLTPRFESQWFGLSSPISFNKEEFNWGASLRVGPIFIGSGSILSSMFKKEFSNLDAYAGLSIPLYQGKRQKKEKKETPPPPPVEAPAPKPVVVILDRDKDGVPDEQDACPDVAGLAKYQGCPDTDGDAIIDSKDKCPTLPGLAKYDGCPIPDTDGDGINDEEDKCPNQPGTKANNGCPEIKEEIKKTVERTAKQLFFVFGKATITTNSYPALNELATIMQEDNMLLLDIEGHTDNVGSDASNQKLSEQRAEAAKQYLIQKGINADRITSKGFGETQPIAPNTTIEGRAQNRRIVLTIRNN</sequence>
<dbReference type="PROSITE" id="PS51123">
    <property type="entry name" value="OMPA_2"/>
    <property type="match status" value="1"/>
</dbReference>